<dbReference type="InterPro" id="IPR013103">
    <property type="entry name" value="RVT_2"/>
</dbReference>
<accession>A0ABM1GZC5</accession>
<keyword evidence="3" id="KW-1185">Reference proteome</keyword>
<gene>
    <name evidence="4" type="primary">LOC107021877</name>
</gene>
<feature type="compositionally biased region" description="Basic residues" evidence="1">
    <location>
        <begin position="7"/>
        <end position="21"/>
    </location>
</feature>
<dbReference type="PANTHER" id="PTHR11439">
    <property type="entry name" value="GAG-POL-RELATED RETROTRANSPOSON"/>
    <property type="match status" value="1"/>
</dbReference>
<sequence>MGTSCTKGHHMITTRKAKKHHLSLVAHSSKDTLRERNNIKEELESPHLLAAMQEEINALHSNKTWILVPKSPGSNPSHVSELVRQLGKKFAMKDLGPLHFFLGVVVKYFNGSIHLSQSKYVSKLLDNTEMTFSKVVATPLAPKHGLHESVGSLVETSFYKMIVGSLQYLILTRPDITHVVNLASQFMQNPNNGHLQGVKRIFRLYGYSDADWGGCTTTRRSTTGYSIYLGANCISWTSKKQSTIARSSAEAEYRALASTASEMTWIMHLLHDLMVFLRSIPTLYCDNMSALYMIVNPVMQARTKHVEMDYHFVREKVVRGQLVTQFVRSKDQLEDIQTKEPNMFLLSFVTS</sequence>
<evidence type="ECO:0000313" key="4">
    <source>
        <dbReference type="RefSeq" id="XP_015078087.1"/>
    </source>
</evidence>
<name>A0ABM1GZC5_SOLPN</name>
<evidence type="ECO:0000256" key="1">
    <source>
        <dbReference type="SAM" id="MobiDB-lite"/>
    </source>
</evidence>
<dbReference type="CDD" id="cd09272">
    <property type="entry name" value="RNase_HI_RT_Ty1"/>
    <property type="match status" value="1"/>
</dbReference>
<reference evidence="3" key="1">
    <citation type="journal article" date="2014" name="Nat. Genet.">
        <title>The genome of the stress-tolerant wild tomato species Solanum pennellii.</title>
        <authorList>
            <person name="Bolger A."/>
            <person name="Scossa F."/>
            <person name="Bolger M.E."/>
            <person name="Lanz C."/>
            <person name="Maumus F."/>
            <person name="Tohge T."/>
            <person name="Quesneville H."/>
            <person name="Alseekh S."/>
            <person name="Sorensen I."/>
            <person name="Lichtenstein G."/>
            <person name="Fich E.A."/>
            <person name="Conte M."/>
            <person name="Keller H."/>
            <person name="Schneeberger K."/>
            <person name="Schwacke R."/>
            <person name="Ofner I."/>
            <person name="Vrebalov J."/>
            <person name="Xu Y."/>
            <person name="Osorio S."/>
            <person name="Aflitos S.A."/>
            <person name="Schijlen E."/>
            <person name="Jimenez-Gomez J.M."/>
            <person name="Ryngajllo M."/>
            <person name="Kimura S."/>
            <person name="Kumar R."/>
            <person name="Koenig D."/>
            <person name="Headland L.R."/>
            <person name="Maloof J.N."/>
            <person name="Sinha N."/>
            <person name="van Ham R.C."/>
            <person name="Lankhorst R.K."/>
            <person name="Mao L."/>
            <person name="Vogel A."/>
            <person name="Arsova B."/>
            <person name="Panstruga R."/>
            <person name="Fei Z."/>
            <person name="Rose J.K."/>
            <person name="Zamir D."/>
            <person name="Carrari F."/>
            <person name="Giovannoni J.J."/>
            <person name="Weigel D."/>
            <person name="Usadel B."/>
            <person name="Fernie A.R."/>
        </authorList>
    </citation>
    <scope>NUCLEOTIDE SEQUENCE [LARGE SCALE GENOMIC DNA]</scope>
    <source>
        <strain evidence="3">cv. LA0716</strain>
    </source>
</reference>
<dbReference type="PANTHER" id="PTHR11439:SF455">
    <property type="entry name" value="RLK (RECEPTOR-LIKE PROTEIN KINASE) 8, PUTATIVE-RELATED"/>
    <property type="match status" value="1"/>
</dbReference>
<dbReference type="Proteomes" id="UP000694930">
    <property type="component" value="Chromosome 1"/>
</dbReference>
<proteinExistence type="predicted"/>
<evidence type="ECO:0000259" key="2">
    <source>
        <dbReference type="Pfam" id="PF07727"/>
    </source>
</evidence>
<protein>
    <submittedName>
        <fullName evidence="4">Uncharacterized protein LOC107021877</fullName>
    </submittedName>
</protein>
<feature type="region of interest" description="Disordered" evidence="1">
    <location>
        <begin position="1"/>
        <end position="21"/>
    </location>
</feature>
<dbReference type="GeneID" id="107021877"/>
<dbReference type="RefSeq" id="XP_015078087.1">
    <property type="nucleotide sequence ID" value="XM_015222601.1"/>
</dbReference>
<feature type="domain" description="Reverse transcriptase Ty1/copia-type" evidence="2">
    <location>
        <begin position="73"/>
        <end position="141"/>
    </location>
</feature>
<dbReference type="Pfam" id="PF07727">
    <property type="entry name" value="RVT_2"/>
    <property type="match status" value="1"/>
</dbReference>
<dbReference type="InterPro" id="IPR043502">
    <property type="entry name" value="DNA/RNA_pol_sf"/>
</dbReference>
<dbReference type="SUPFAM" id="SSF56672">
    <property type="entry name" value="DNA/RNA polymerases"/>
    <property type="match status" value="1"/>
</dbReference>
<reference evidence="4" key="2">
    <citation type="submission" date="2025-08" db="UniProtKB">
        <authorList>
            <consortium name="RefSeq"/>
        </authorList>
    </citation>
    <scope>IDENTIFICATION</scope>
</reference>
<evidence type="ECO:0000313" key="3">
    <source>
        <dbReference type="Proteomes" id="UP000694930"/>
    </source>
</evidence>
<organism evidence="3 4">
    <name type="scientific">Solanum pennellii</name>
    <name type="common">Tomato</name>
    <name type="synonym">Lycopersicon pennellii</name>
    <dbReference type="NCBI Taxonomy" id="28526"/>
    <lineage>
        <taxon>Eukaryota</taxon>
        <taxon>Viridiplantae</taxon>
        <taxon>Streptophyta</taxon>
        <taxon>Embryophyta</taxon>
        <taxon>Tracheophyta</taxon>
        <taxon>Spermatophyta</taxon>
        <taxon>Magnoliopsida</taxon>
        <taxon>eudicotyledons</taxon>
        <taxon>Gunneridae</taxon>
        <taxon>Pentapetalae</taxon>
        <taxon>asterids</taxon>
        <taxon>lamiids</taxon>
        <taxon>Solanales</taxon>
        <taxon>Solanaceae</taxon>
        <taxon>Solanoideae</taxon>
        <taxon>Solaneae</taxon>
        <taxon>Solanum</taxon>
        <taxon>Solanum subgen. Lycopersicon</taxon>
    </lineage>
</organism>